<dbReference type="Proteomes" id="UP000323317">
    <property type="component" value="Unassembled WGS sequence"/>
</dbReference>
<gene>
    <name evidence="2" type="ORF">FZC79_02085</name>
</gene>
<dbReference type="GO" id="GO:0006635">
    <property type="term" value="P:fatty acid beta-oxidation"/>
    <property type="evidence" value="ECO:0007669"/>
    <property type="project" value="TreeGrafter"/>
</dbReference>
<organism evidence="2 3">
    <name type="scientific">Rossellomorea vietnamensis</name>
    <dbReference type="NCBI Taxonomy" id="218284"/>
    <lineage>
        <taxon>Bacteria</taxon>
        <taxon>Bacillati</taxon>
        <taxon>Bacillota</taxon>
        <taxon>Bacilli</taxon>
        <taxon>Bacillales</taxon>
        <taxon>Bacillaceae</taxon>
        <taxon>Rossellomorea</taxon>
    </lineage>
</organism>
<evidence type="ECO:0000256" key="1">
    <source>
        <dbReference type="ARBA" id="ARBA00023239"/>
    </source>
</evidence>
<dbReference type="Pfam" id="PF00378">
    <property type="entry name" value="ECH_1"/>
    <property type="match status" value="1"/>
</dbReference>
<name>A0A5D4KKD1_9BACI</name>
<dbReference type="PANTHER" id="PTHR11941">
    <property type="entry name" value="ENOYL-COA HYDRATASE-RELATED"/>
    <property type="match status" value="1"/>
</dbReference>
<dbReference type="InterPro" id="IPR001753">
    <property type="entry name" value="Enoyl-CoA_hydra/iso"/>
</dbReference>
<keyword evidence="1" id="KW-0456">Lyase</keyword>
<dbReference type="SUPFAM" id="SSF52096">
    <property type="entry name" value="ClpP/crotonase"/>
    <property type="match status" value="1"/>
</dbReference>
<dbReference type="Gene3D" id="3.90.226.10">
    <property type="entry name" value="2-enoyl-CoA Hydratase, Chain A, domain 1"/>
    <property type="match status" value="1"/>
</dbReference>
<dbReference type="RefSeq" id="WP_148945227.1">
    <property type="nucleotide sequence ID" value="NZ_VTEH01000001.1"/>
</dbReference>
<reference evidence="2 3" key="1">
    <citation type="submission" date="2019-08" db="EMBL/GenBank/DDBJ databases">
        <title>Bacillus genomes from the desert of Cuatro Cienegas, Coahuila.</title>
        <authorList>
            <person name="Olmedo-Alvarez G."/>
        </authorList>
    </citation>
    <scope>NUCLEOTIDE SEQUENCE [LARGE SCALE GENOMIC DNA]</scope>
    <source>
        <strain evidence="2 3">CH40_1T</strain>
    </source>
</reference>
<evidence type="ECO:0000313" key="2">
    <source>
        <dbReference type="EMBL" id="TYR77628.1"/>
    </source>
</evidence>
<comment type="caution">
    <text evidence="2">The sequence shown here is derived from an EMBL/GenBank/DDBJ whole genome shotgun (WGS) entry which is preliminary data.</text>
</comment>
<sequence>MEDYIMERTEDGVLIFTINREEKRNAINYEVMDGLQKAIDEAASNDDVKLLVITAAGGKAFCSGGDLDTFHGLKTEEQAYSMLKKMGDILYQLATLPKITAALLNGSAAGGGCEIAAACDFRAAQKGAKMGFIQGRLAITTGWGGGSLLFEKIAYGNALYLLGTADLYSAEKMHDLGFINFLLESRDISSLIQQMEGFLNKDVNVLAAYKQAVKEKWESANLYQRIDKEIRSCAKLWEKDEHHQAVEKFLSGK</sequence>
<dbReference type="GO" id="GO:0016829">
    <property type="term" value="F:lyase activity"/>
    <property type="evidence" value="ECO:0007669"/>
    <property type="project" value="UniProtKB-KW"/>
</dbReference>
<dbReference type="CDD" id="cd06558">
    <property type="entry name" value="crotonase-like"/>
    <property type="match status" value="1"/>
</dbReference>
<dbReference type="InterPro" id="IPR029045">
    <property type="entry name" value="ClpP/crotonase-like_dom_sf"/>
</dbReference>
<accession>A0A5D4KKD1</accession>
<dbReference type="GO" id="GO:0016853">
    <property type="term" value="F:isomerase activity"/>
    <property type="evidence" value="ECO:0007669"/>
    <property type="project" value="UniProtKB-KW"/>
</dbReference>
<dbReference type="EMBL" id="VTEH01000001">
    <property type="protein sequence ID" value="TYR77628.1"/>
    <property type="molecule type" value="Genomic_DNA"/>
</dbReference>
<dbReference type="PANTHER" id="PTHR11941:SF27">
    <property type="entry name" value="ETHYLMALONYL-COA DECARBOXYLASE"/>
    <property type="match status" value="1"/>
</dbReference>
<keyword evidence="2" id="KW-0413">Isomerase</keyword>
<evidence type="ECO:0000313" key="3">
    <source>
        <dbReference type="Proteomes" id="UP000323317"/>
    </source>
</evidence>
<dbReference type="GO" id="GO:0005829">
    <property type="term" value="C:cytosol"/>
    <property type="evidence" value="ECO:0007669"/>
    <property type="project" value="TreeGrafter"/>
</dbReference>
<protein>
    <submittedName>
        <fullName evidence="2">Enoyl-CoA hydratase/isomerase family protein</fullName>
    </submittedName>
</protein>
<dbReference type="AlphaFoldDB" id="A0A5D4KKD1"/>
<proteinExistence type="predicted"/>